<keyword evidence="3" id="KW-0378">Hydrolase</keyword>
<sequence>MLRYVAIGDSLSEGVGDDPWPDGALRGWADRLAELLVDHHGEVGYANLAVRGLRAQEVLDTQVEAALAMEPDVLTLTAGMNDLLRPRLDVPGLRRALVGIVAPFTAKGVRVTVVPIPDIRAVSPAGRLIARRRVQLNAIYQHLADEHGMQPPARTAGTIFEDRRAWADDRLHLSALGHERLALGAAHALGLPVGETWSQVPDGAPPRRSLRTETDWARRHVGPWLGRRLTGRSSGDGRVAKRPTLTPFETVAERPPQGAEQLAERPPQGAE</sequence>
<feature type="region of interest" description="Disordered" evidence="1">
    <location>
        <begin position="196"/>
        <end position="215"/>
    </location>
</feature>
<dbReference type="PANTHER" id="PTHR43784:SF2">
    <property type="entry name" value="GDSL-LIKE LIPASE_ACYLHYDROLASE, PUTATIVE (AFU_ORTHOLOGUE AFUA_2G00820)-RELATED"/>
    <property type="match status" value="1"/>
</dbReference>
<dbReference type="InterPro" id="IPR053140">
    <property type="entry name" value="GDSL_Rv0518-like"/>
</dbReference>
<evidence type="ECO:0000313" key="4">
    <source>
        <dbReference type="Proteomes" id="UP001381003"/>
    </source>
</evidence>
<protein>
    <submittedName>
        <fullName evidence="3">SGNH/GDSL hydrolase family protein</fullName>
    </submittedName>
</protein>
<dbReference type="GO" id="GO:0016787">
    <property type="term" value="F:hydrolase activity"/>
    <property type="evidence" value="ECO:0007669"/>
    <property type="project" value="UniProtKB-KW"/>
</dbReference>
<dbReference type="RefSeq" id="WP_338538269.1">
    <property type="nucleotide sequence ID" value="NZ_CP104874.1"/>
</dbReference>
<evidence type="ECO:0000259" key="2">
    <source>
        <dbReference type="Pfam" id="PF13472"/>
    </source>
</evidence>
<feature type="domain" description="SGNH hydrolase-type esterase" evidence="2">
    <location>
        <begin position="6"/>
        <end position="180"/>
    </location>
</feature>
<dbReference type="Proteomes" id="UP001381003">
    <property type="component" value="Chromosome"/>
</dbReference>
<accession>A0ABZ2FEM4</accession>
<dbReference type="InterPro" id="IPR013830">
    <property type="entry name" value="SGNH_hydro"/>
</dbReference>
<dbReference type="EMBL" id="CP104874">
    <property type="protein sequence ID" value="WWF05229.1"/>
    <property type="molecule type" value="Genomic_DNA"/>
</dbReference>
<dbReference type="PANTHER" id="PTHR43784">
    <property type="entry name" value="GDSL-LIKE LIPASE/ACYLHYDROLASE, PUTATIVE (AFU_ORTHOLOGUE AFUA_2G00820)-RELATED"/>
    <property type="match status" value="1"/>
</dbReference>
<keyword evidence="4" id="KW-1185">Reference proteome</keyword>
<gene>
    <name evidence="3" type="ORF">N5P18_16490</name>
</gene>
<dbReference type="CDD" id="cd01832">
    <property type="entry name" value="SGNH_hydrolase_like_1"/>
    <property type="match status" value="1"/>
</dbReference>
<name>A0ABZ2FEM4_9MICO</name>
<proteinExistence type="predicted"/>
<dbReference type="Gene3D" id="3.40.50.1110">
    <property type="entry name" value="SGNH hydrolase"/>
    <property type="match status" value="1"/>
</dbReference>
<organism evidence="3 4">
    <name type="scientific">Janibacter terrae</name>
    <dbReference type="NCBI Taxonomy" id="103817"/>
    <lineage>
        <taxon>Bacteria</taxon>
        <taxon>Bacillati</taxon>
        <taxon>Actinomycetota</taxon>
        <taxon>Actinomycetes</taxon>
        <taxon>Micrococcales</taxon>
        <taxon>Intrasporangiaceae</taxon>
        <taxon>Janibacter</taxon>
    </lineage>
</organism>
<feature type="region of interest" description="Disordered" evidence="1">
    <location>
        <begin position="226"/>
        <end position="271"/>
    </location>
</feature>
<dbReference type="SUPFAM" id="SSF52266">
    <property type="entry name" value="SGNH hydrolase"/>
    <property type="match status" value="1"/>
</dbReference>
<evidence type="ECO:0000313" key="3">
    <source>
        <dbReference type="EMBL" id="WWF05229.1"/>
    </source>
</evidence>
<dbReference type="InterPro" id="IPR036514">
    <property type="entry name" value="SGNH_hydro_sf"/>
</dbReference>
<reference evidence="3 4" key="1">
    <citation type="submission" date="2022-09" db="EMBL/GenBank/DDBJ databases">
        <title>Complete genome sequence of Janibacter terrae strain COS04-44, PCL-degrading bacteria isolated from oil spilled coast.</title>
        <authorList>
            <person name="Park H."/>
            <person name="Kim J.Y."/>
            <person name="An S.H."/>
            <person name="Lee C.M."/>
            <person name="Weon H.-Y."/>
        </authorList>
    </citation>
    <scope>NUCLEOTIDE SEQUENCE [LARGE SCALE GENOMIC DNA]</scope>
    <source>
        <strain evidence="3 4">COS04-44</strain>
    </source>
</reference>
<evidence type="ECO:0000256" key="1">
    <source>
        <dbReference type="SAM" id="MobiDB-lite"/>
    </source>
</evidence>
<dbReference type="Pfam" id="PF13472">
    <property type="entry name" value="Lipase_GDSL_2"/>
    <property type="match status" value="1"/>
</dbReference>